<comment type="caution">
    <text evidence="11">The sequence shown here is derived from an EMBL/GenBank/DDBJ whole genome shotgun (WGS) entry which is preliminary data.</text>
</comment>
<feature type="transmembrane region" description="Helical" evidence="10">
    <location>
        <begin position="6"/>
        <end position="22"/>
    </location>
</feature>
<evidence type="ECO:0000256" key="2">
    <source>
        <dbReference type="ARBA" id="ARBA00010323"/>
    </source>
</evidence>
<feature type="transmembrane region" description="Helical" evidence="10">
    <location>
        <begin position="314"/>
        <end position="336"/>
    </location>
</feature>
<keyword evidence="12" id="KW-1185">Reference proteome</keyword>
<sequence length="487" mass="55990">MLFNSYIFIFLFFPLTLIGYYGFNYAKKYKAALAFLIGMSMWFYGYNNIYYLAILIVSISINYVLISGMTKTSSRRLKRLFLWAGILLNIGILFYFKYYDFFIDNINSALKAQIPLLKLMLPLGISFYTFQQLSCVIDSYKGECEKYSLLEYALYVSFFPQLIAGPIVYHNELIPQFQNTDNRKINFENLSRGIYAFALGLAKKVLIADTFSGIVTVGYNNITDLNTTSVILVIVCYSLQLYFDFSGYCDMAYGMGYMLNIKLPVNFNSPYKAESFADLWSRWHMTLTRFFVKYVYIPLGGSRRGKARTYLNTLIVFIVSGIWHGANWTFILWGTLNGILITVERFTKISSLKIPKIIKMTVTYSIFTFTCSLFRSASVKDAGMLWTRLFRGGFGPVYQPLIDTFGDLTEMKFLYRAGLGGIMTSYPWLMLSLFTVISLAACFTLKNTQEKTAQLTLSNKKFLVVVILMLWSIMSLSGISEFLYFNF</sequence>
<dbReference type="EMBL" id="RAYQ01000008">
    <property type="protein sequence ID" value="RKI91746.1"/>
    <property type="molecule type" value="Genomic_DNA"/>
</dbReference>
<feature type="transmembrane region" description="Helical" evidence="10">
    <location>
        <begin position="50"/>
        <end position="68"/>
    </location>
</feature>
<comment type="similarity">
    <text evidence="2 9">Belongs to the membrane-bound acyltransferase family.</text>
</comment>
<gene>
    <name evidence="11" type="ORF">D7V94_09105</name>
</gene>
<dbReference type="GO" id="GO:0016746">
    <property type="term" value="F:acyltransferase activity"/>
    <property type="evidence" value="ECO:0007669"/>
    <property type="project" value="UniProtKB-KW"/>
</dbReference>
<evidence type="ECO:0000256" key="8">
    <source>
        <dbReference type="ARBA" id="ARBA00023315"/>
    </source>
</evidence>
<keyword evidence="8 9" id="KW-0012">Acyltransferase</keyword>
<evidence type="ECO:0000256" key="1">
    <source>
        <dbReference type="ARBA" id="ARBA00004651"/>
    </source>
</evidence>
<dbReference type="PANTHER" id="PTHR13285:SF23">
    <property type="entry name" value="TEICHOIC ACID D-ALANYLTRANSFERASE"/>
    <property type="match status" value="1"/>
</dbReference>
<organism evidence="11 12">
    <name type="scientific">Parablautia intestinalis</name>
    <dbReference type="NCBI Taxonomy" id="2320100"/>
    <lineage>
        <taxon>Bacteria</taxon>
        <taxon>Bacillati</taxon>
        <taxon>Bacillota</taxon>
        <taxon>Clostridia</taxon>
        <taxon>Lachnospirales</taxon>
        <taxon>Lachnospiraceae</taxon>
        <taxon>Parablautia</taxon>
    </lineage>
</organism>
<feature type="transmembrane region" description="Helical" evidence="10">
    <location>
        <begin position="462"/>
        <end position="485"/>
    </location>
</feature>
<proteinExistence type="inferred from homology"/>
<evidence type="ECO:0000256" key="10">
    <source>
        <dbReference type="SAM" id="Phobius"/>
    </source>
</evidence>
<keyword evidence="3 9" id="KW-1003">Cell membrane</keyword>
<comment type="subcellular location">
    <subcellularLocation>
        <location evidence="1">Cell membrane</location>
        <topology evidence="1">Multi-pass membrane protein</topology>
    </subcellularLocation>
</comment>
<evidence type="ECO:0000256" key="7">
    <source>
        <dbReference type="ARBA" id="ARBA00023136"/>
    </source>
</evidence>
<keyword evidence="4 9" id="KW-0808">Transferase</keyword>
<dbReference type="Proteomes" id="UP000280696">
    <property type="component" value="Unassembled WGS sequence"/>
</dbReference>
<dbReference type="PIRSF" id="PIRSF500217">
    <property type="entry name" value="AlgI"/>
    <property type="match status" value="1"/>
</dbReference>
<dbReference type="AlphaFoldDB" id="A0A3A9AX78"/>
<evidence type="ECO:0000313" key="11">
    <source>
        <dbReference type="EMBL" id="RKI91746.1"/>
    </source>
</evidence>
<dbReference type="PANTHER" id="PTHR13285">
    <property type="entry name" value="ACYLTRANSFERASE"/>
    <property type="match status" value="1"/>
</dbReference>
<feature type="transmembrane region" description="Helical" evidence="10">
    <location>
        <begin position="413"/>
        <end position="441"/>
    </location>
</feature>
<dbReference type="InterPro" id="IPR051085">
    <property type="entry name" value="MB_O-acyltransferase"/>
</dbReference>
<dbReference type="PIRSF" id="PIRSF016636">
    <property type="entry name" value="AlgI_DltB"/>
    <property type="match status" value="1"/>
</dbReference>
<accession>A0A3A9AX78</accession>
<name>A0A3A9AX78_9FIRM</name>
<evidence type="ECO:0000256" key="3">
    <source>
        <dbReference type="ARBA" id="ARBA00022475"/>
    </source>
</evidence>
<keyword evidence="7 9" id="KW-0472">Membrane</keyword>
<evidence type="ECO:0000256" key="5">
    <source>
        <dbReference type="ARBA" id="ARBA00022692"/>
    </source>
</evidence>
<dbReference type="InterPro" id="IPR028362">
    <property type="entry name" value="AlgI"/>
</dbReference>
<dbReference type="RefSeq" id="WP_120468969.1">
    <property type="nucleotide sequence ID" value="NZ_CATAJS010000001.1"/>
</dbReference>
<dbReference type="GO" id="GO:0042121">
    <property type="term" value="P:alginic acid biosynthetic process"/>
    <property type="evidence" value="ECO:0007669"/>
    <property type="project" value="InterPro"/>
</dbReference>
<evidence type="ECO:0000313" key="12">
    <source>
        <dbReference type="Proteomes" id="UP000280696"/>
    </source>
</evidence>
<dbReference type="Pfam" id="PF03062">
    <property type="entry name" value="MBOAT"/>
    <property type="match status" value="1"/>
</dbReference>
<protein>
    <submittedName>
        <fullName evidence="11">MBOAT family protein</fullName>
    </submittedName>
</protein>
<evidence type="ECO:0000256" key="4">
    <source>
        <dbReference type="ARBA" id="ARBA00022679"/>
    </source>
</evidence>
<dbReference type="GO" id="GO:0005886">
    <property type="term" value="C:plasma membrane"/>
    <property type="evidence" value="ECO:0007669"/>
    <property type="project" value="UniProtKB-SubCell"/>
</dbReference>
<dbReference type="InterPro" id="IPR004299">
    <property type="entry name" value="MBOAT_fam"/>
</dbReference>
<keyword evidence="6 10" id="KW-1133">Transmembrane helix</keyword>
<evidence type="ECO:0000256" key="9">
    <source>
        <dbReference type="PIRNR" id="PIRNR016636"/>
    </source>
</evidence>
<reference evidence="11 12" key="1">
    <citation type="submission" date="2018-09" db="EMBL/GenBank/DDBJ databases">
        <title>Murine metabolic-syndrome-specific gut microbial biobank.</title>
        <authorList>
            <person name="Liu C."/>
        </authorList>
    </citation>
    <scope>NUCLEOTIDE SEQUENCE [LARGE SCALE GENOMIC DNA]</scope>
    <source>
        <strain evidence="11 12">0.1xD8-82</strain>
    </source>
</reference>
<keyword evidence="5 10" id="KW-0812">Transmembrane</keyword>
<feature type="transmembrane region" description="Helical" evidence="10">
    <location>
        <begin position="80"/>
        <end position="99"/>
    </location>
</feature>
<dbReference type="InterPro" id="IPR024194">
    <property type="entry name" value="Ac/AlaTfrase_AlgI/DltB"/>
</dbReference>
<feature type="transmembrane region" description="Helical" evidence="10">
    <location>
        <begin position="149"/>
        <end position="169"/>
    </location>
</feature>
<dbReference type="OrthoDB" id="9805788at2"/>
<evidence type="ECO:0000256" key="6">
    <source>
        <dbReference type="ARBA" id="ARBA00022989"/>
    </source>
</evidence>